<keyword evidence="1" id="KW-1133">Transmembrane helix</keyword>
<name>A0A6C0BQD0_9ZZZZ</name>
<evidence type="ECO:0000256" key="1">
    <source>
        <dbReference type="SAM" id="Phobius"/>
    </source>
</evidence>
<feature type="transmembrane region" description="Helical" evidence="1">
    <location>
        <begin position="6"/>
        <end position="27"/>
    </location>
</feature>
<feature type="transmembrane region" description="Helical" evidence="1">
    <location>
        <begin position="109"/>
        <end position="126"/>
    </location>
</feature>
<evidence type="ECO:0000313" key="2">
    <source>
        <dbReference type="EMBL" id="QHS94396.1"/>
    </source>
</evidence>
<sequence>MNTLKYIAIFFLVFICFKMLKSFISYIKHERHLYRKKGVEFETKLVSHSNDKNVNEDNVHLTTTGLSWHWHPTGMPKSECQKKNKYLNNNPHSFYKGSIDENLLTSVKILLYVTSVLILISYILIVK</sequence>
<organism evidence="2">
    <name type="scientific">viral metagenome</name>
    <dbReference type="NCBI Taxonomy" id="1070528"/>
    <lineage>
        <taxon>unclassified sequences</taxon>
        <taxon>metagenomes</taxon>
        <taxon>organismal metagenomes</taxon>
    </lineage>
</organism>
<dbReference type="AlphaFoldDB" id="A0A6C0BQD0"/>
<keyword evidence="1" id="KW-0812">Transmembrane</keyword>
<reference evidence="2" key="1">
    <citation type="journal article" date="2020" name="Nature">
        <title>Giant virus diversity and host interactions through global metagenomics.</title>
        <authorList>
            <person name="Schulz F."/>
            <person name="Roux S."/>
            <person name="Paez-Espino D."/>
            <person name="Jungbluth S."/>
            <person name="Walsh D.A."/>
            <person name="Denef V.J."/>
            <person name="McMahon K.D."/>
            <person name="Konstantinidis K.T."/>
            <person name="Eloe-Fadrosh E.A."/>
            <person name="Kyrpides N.C."/>
            <person name="Woyke T."/>
        </authorList>
    </citation>
    <scope>NUCLEOTIDE SEQUENCE</scope>
    <source>
        <strain evidence="2">GVMAG-M-3300018416-26</strain>
    </source>
</reference>
<proteinExistence type="predicted"/>
<keyword evidence="1" id="KW-0472">Membrane</keyword>
<dbReference type="EMBL" id="MN739221">
    <property type="protein sequence ID" value="QHS94396.1"/>
    <property type="molecule type" value="Genomic_DNA"/>
</dbReference>
<protein>
    <submittedName>
        <fullName evidence="2">Uncharacterized protein</fullName>
    </submittedName>
</protein>
<accession>A0A6C0BQD0</accession>